<dbReference type="PIRSF" id="PIRSF002070">
    <property type="entry name" value="SSB"/>
    <property type="match status" value="1"/>
</dbReference>
<protein>
    <recommendedName>
        <fullName evidence="2">Single-stranded DNA-binding protein</fullName>
    </recommendedName>
</protein>
<dbReference type="SUPFAM" id="SSF50249">
    <property type="entry name" value="Nucleic acid-binding proteins"/>
    <property type="match status" value="1"/>
</dbReference>
<proteinExistence type="predicted"/>
<dbReference type="GO" id="GO:0003697">
    <property type="term" value="F:single-stranded DNA binding"/>
    <property type="evidence" value="ECO:0007669"/>
    <property type="project" value="InterPro"/>
</dbReference>
<dbReference type="CDD" id="cd04496">
    <property type="entry name" value="SSB_OBF"/>
    <property type="match status" value="1"/>
</dbReference>
<name>A0A6J5MG07_9CAUD</name>
<dbReference type="InterPro" id="IPR000424">
    <property type="entry name" value="Primosome_PriB/ssb"/>
</dbReference>
<dbReference type="Pfam" id="PF00436">
    <property type="entry name" value="SSB"/>
    <property type="match status" value="1"/>
</dbReference>
<dbReference type="NCBIfam" id="TIGR00621">
    <property type="entry name" value="ssb"/>
    <property type="match status" value="1"/>
</dbReference>
<gene>
    <name evidence="3" type="ORF">UFOVP458_18</name>
</gene>
<dbReference type="PROSITE" id="PS50935">
    <property type="entry name" value="SSB"/>
    <property type="match status" value="1"/>
</dbReference>
<sequence length="142" mass="15246">MIKVIVSGRVGNDAELKTVGDTTVCTFSVAHTEKIYGPNPSEKTIWTSCNIWGERGPKLQPHITKGTFVVVEGSGTVNSYMQKNGEPAAILNCRVATLEFGGKSAASTESSSITSTGNVQLLNNPAVQELKTKLNFEEELPF</sequence>
<organism evidence="3">
    <name type="scientific">uncultured Caudovirales phage</name>
    <dbReference type="NCBI Taxonomy" id="2100421"/>
    <lineage>
        <taxon>Viruses</taxon>
        <taxon>Duplodnaviria</taxon>
        <taxon>Heunggongvirae</taxon>
        <taxon>Uroviricota</taxon>
        <taxon>Caudoviricetes</taxon>
        <taxon>Peduoviridae</taxon>
        <taxon>Maltschvirus</taxon>
        <taxon>Maltschvirus maltsch</taxon>
    </lineage>
</organism>
<dbReference type="Gene3D" id="2.40.50.140">
    <property type="entry name" value="Nucleic acid-binding proteins"/>
    <property type="match status" value="1"/>
</dbReference>
<dbReference type="InterPro" id="IPR011344">
    <property type="entry name" value="ssDNA-bd"/>
</dbReference>
<evidence type="ECO:0000256" key="1">
    <source>
        <dbReference type="ARBA" id="ARBA00023125"/>
    </source>
</evidence>
<keyword evidence="1 2" id="KW-0238">DNA-binding</keyword>
<accession>A0A6J5MG07</accession>
<evidence type="ECO:0000256" key="2">
    <source>
        <dbReference type="PIRNR" id="PIRNR002070"/>
    </source>
</evidence>
<dbReference type="GO" id="GO:0006260">
    <property type="term" value="P:DNA replication"/>
    <property type="evidence" value="ECO:0007669"/>
    <property type="project" value="InterPro"/>
</dbReference>
<dbReference type="InterPro" id="IPR012340">
    <property type="entry name" value="NA-bd_OB-fold"/>
</dbReference>
<reference evidence="3" key="1">
    <citation type="submission" date="2020-04" db="EMBL/GenBank/DDBJ databases">
        <authorList>
            <person name="Chiriac C."/>
            <person name="Salcher M."/>
            <person name="Ghai R."/>
            <person name="Kavagutti S V."/>
        </authorList>
    </citation>
    <scope>NUCLEOTIDE SEQUENCE</scope>
</reference>
<evidence type="ECO:0000313" key="3">
    <source>
        <dbReference type="EMBL" id="CAB4144090.1"/>
    </source>
</evidence>
<dbReference type="EMBL" id="LR796437">
    <property type="protein sequence ID" value="CAB4144090.1"/>
    <property type="molecule type" value="Genomic_DNA"/>
</dbReference>